<sequence>MNKRVVSELARTGLMTAAVTAALLLPAQLVSRSQRTLPPPGDEKLEVQQVGPLELTGSMGIAINDKNEVVGTAFGDNEVRAFIVRGRRGELLPLPKGVPFSAAAGINAKGEAVGIIGNEEHIRGTVWSGNKPGVLTSGKRETMATTISGSSVAAGLAFDNQQSAFLLQRQRRANATVSAMRGGFTAGAQSALAETGLFGPLDNGFSGMQWAKPGDGKSIGEFVPQSGNAAGTLVGLTVGKNGPVPAAFKNGRIGALPSPEGLQMAIPMSANAKDVFVGAGVTEDKLVKPVGWISGKTGFLAVPGDRQGLALGINDSNQVAGIIETADGQAHAAVWSGGKVIDLNDVIDGGEGWTLVQARGINNKGYVVGTGIKGGHVGAFVVGPIK</sequence>
<evidence type="ECO:0000313" key="2">
    <source>
        <dbReference type="Proteomes" id="UP000520814"/>
    </source>
</evidence>
<dbReference type="Proteomes" id="UP000520814">
    <property type="component" value="Unassembled WGS sequence"/>
</dbReference>
<dbReference type="AlphaFoldDB" id="A0A7W9SV78"/>
<accession>A0A7W9SV78</accession>
<dbReference type="EMBL" id="JACHGW010000007">
    <property type="protein sequence ID" value="MBB6053452.1"/>
    <property type="molecule type" value="Genomic_DNA"/>
</dbReference>
<organism evidence="1 2">
    <name type="scientific">Armatimonas rosea</name>
    <dbReference type="NCBI Taxonomy" id="685828"/>
    <lineage>
        <taxon>Bacteria</taxon>
        <taxon>Bacillati</taxon>
        <taxon>Armatimonadota</taxon>
        <taxon>Armatimonadia</taxon>
        <taxon>Armatimonadales</taxon>
        <taxon>Armatimonadaceae</taxon>
        <taxon>Armatimonas</taxon>
    </lineage>
</organism>
<reference evidence="1 2" key="1">
    <citation type="submission" date="2020-08" db="EMBL/GenBank/DDBJ databases">
        <title>Genomic Encyclopedia of Type Strains, Phase IV (KMG-IV): sequencing the most valuable type-strain genomes for metagenomic binning, comparative biology and taxonomic classification.</title>
        <authorList>
            <person name="Goeker M."/>
        </authorList>
    </citation>
    <scope>NUCLEOTIDE SEQUENCE [LARGE SCALE GENOMIC DNA]</scope>
    <source>
        <strain evidence="1 2">DSM 23562</strain>
    </source>
</reference>
<comment type="caution">
    <text evidence="1">The sequence shown here is derived from an EMBL/GenBank/DDBJ whole genome shotgun (WGS) entry which is preliminary data.</text>
</comment>
<name>A0A7W9SV78_ARMRO</name>
<dbReference type="RefSeq" id="WP_184203545.1">
    <property type="nucleotide sequence ID" value="NZ_JACHGW010000007.1"/>
</dbReference>
<proteinExistence type="predicted"/>
<keyword evidence="2" id="KW-1185">Reference proteome</keyword>
<protein>
    <submittedName>
        <fullName evidence="1">Putative HAF family extracellular repeat protein</fullName>
    </submittedName>
</protein>
<gene>
    <name evidence="1" type="ORF">HNQ39_005287</name>
</gene>
<evidence type="ECO:0000313" key="1">
    <source>
        <dbReference type="EMBL" id="MBB6053452.1"/>
    </source>
</evidence>